<dbReference type="AlphaFoldDB" id="A0A2S0KDW0"/>
<evidence type="ECO:0000259" key="3">
    <source>
        <dbReference type="PROSITE" id="PS51186"/>
    </source>
</evidence>
<keyword evidence="1 4" id="KW-0808">Transferase</keyword>
<dbReference type="PANTHER" id="PTHR43072:SF23">
    <property type="entry name" value="UPF0039 PROTEIN C11D3.02C"/>
    <property type="match status" value="1"/>
</dbReference>
<dbReference type="OrthoDB" id="3173333at2"/>
<organism evidence="4 5">
    <name type="scientific">Gordonia iterans</name>
    <dbReference type="NCBI Taxonomy" id="1004901"/>
    <lineage>
        <taxon>Bacteria</taxon>
        <taxon>Bacillati</taxon>
        <taxon>Actinomycetota</taxon>
        <taxon>Actinomycetes</taxon>
        <taxon>Mycobacteriales</taxon>
        <taxon>Gordoniaceae</taxon>
        <taxon>Gordonia</taxon>
    </lineage>
</organism>
<sequence length="163" mass="18131">MIRAATDADLAAVTEIYRHYVQNSTATWAFEAPDERWWRETLTTVSDDGLPFLVAEDESGVQGFAYLGTFRNRAGWQHTVEDTVYLREQAAGRGLGTRLLAALLEAADPVRVREVIAMISGDVEASIALHRRLGFRETGRLPGVGEKFGRTLDCVILQRPLIL</sequence>
<dbReference type="SUPFAM" id="SSF55729">
    <property type="entry name" value="Acyl-CoA N-acyltransferases (Nat)"/>
    <property type="match status" value="1"/>
</dbReference>
<protein>
    <submittedName>
        <fullName evidence="4">N-acetyltransferase</fullName>
    </submittedName>
</protein>
<dbReference type="InterPro" id="IPR016181">
    <property type="entry name" value="Acyl_CoA_acyltransferase"/>
</dbReference>
<accession>A0A2S0KDW0</accession>
<dbReference type="Gene3D" id="3.40.630.30">
    <property type="match status" value="1"/>
</dbReference>
<evidence type="ECO:0000313" key="4">
    <source>
        <dbReference type="EMBL" id="AVL99845.1"/>
    </source>
</evidence>
<reference evidence="4 5" key="1">
    <citation type="submission" date="2018-03" db="EMBL/GenBank/DDBJ databases">
        <title>Characteristics and genome of n-alkane degrading marine bacteria Gordonia iterans isolated from crude oil contaminated in Tae-an, South Korea.</title>
        <authorList>
            <person name="Lee S.-S."/>
            <person name="Kim H."/>
        </authorList>
    </citation>
    <scope>NUCLEOTIDE SEQUENCE [LARGE SCALE GENOMIC DNA]</scope>
    <source>
        <strain evidence="4 5">Co17</strain>
    </source>
</reference>
<keyword evidence="2" id="KW-0012">Acyltransferase</keyword>
<feature type="domain" description="N-acetyltransferase" evidence="3">
    <location>
        <begin position="1"/>
        <end position="162"/>
    </location>
</feature>
<dbReference type="GO" id="GO:0016747">
    <property type="term" value="F:acyltransferase activity, transferring groups other than amino-acyl groups"/>
    <property type="evidence" value="ECO:0007669"/>
    <property type="project" value="InterPro"/>
</dbReference>
<dbReference type="EMBL" id="CP027433">
    <property type="protein sequence ID" value="AVL99845.1"/>
    <property type="molecule type" value="Genomic_DNA"/>
</dbReference>
<dbReference type="Proteomes" id="UP000239814">
    <property type="component" value="Chromosome"/>
</dbReference>
<dbReference type="PROSITE" id="PS51186">
    <property type="entry name" value="GNAT"/>
    <property type="match status" value="1"/>
</dbReference>
<dbReference type="KEGG" id="git:C6V83_05695"/>
<evidence type="ECO:0000256" key="1">
    <source>
        <dbReference type="ARBA" id="ARBA00022679"/>
    </source>
</evidence>
<gene>
    <name evidence="4" type="ORF">C6V83_05695</name>
</gene>
<dbReference type="Pfam" id="PF13420">
    <property type="entry name" value="Acetyltransf_4"/>
    <property type="match status" value="1"/>
</dbReference>
<keyword evidence="5" id="KW-1185">Reference proteome</keyword>
<proteinExistence type="predicted"/>
<dbReference type="InterPro" id="IPR000182">
    <property type="entry name" value="GNAT_dom"/>
</dbReference>
<name>A0A2S0KDW0_9ACTN</name>
<evidence type="ECO:0000256" key="2">
    <source>
        <dbReference type="ARBA" id="ARBA00023315"/>
    </source>
</evidence>
<dbReference type="PANTHER" id="PTHR43072">
    <property type="entry name" value="N-ACETYLTRANSFERASE"/>
    <property type="match status" value="1"/>
</dbReference>
<evidence type="ECO:0000313" key="5">
    <source>
        <dbReference type="Proteomes" id="UP000239814"/>
    </source>
</evidence>
<dbReference type="RefSeq" id="WP_105941577.1">
    <property type="nucleotide sequence ID" value="NZ_CP027433.1"/>
</dbReference>